<evidence type="ECO:0000313" key="15">
    <source>
        <dbReference type="Proteomes" id="UP000694427"/>
    </source>
</evidence>
<reference evidence="14" key="1">
    <citation type="submission" date="2025-08" db="UniProtKB">
        <authorList>
            <consortium name="Ensembl"/>
        </authorList>
    </citation>
    <scope>IDENTIFICATION</scope>
</reference>
<feature type="transmembrane region" description="Helical" evidence="12">
    <location>
        <begin position="48"/>
        <end position="71"/>
    </location>
</feature>
<evidence type="ECO:0000256" key="11">
    <source>
        <dbReference type="ARBA" id="ARBA00048679"/>
    </source>
</evidence>
<comment type="subcellular location">
    <subcellularLocation>
        <location evidence="1">Membrane</location>
        <topology evidence="1">Multi-pass membrane protein</topology>
    </subcellularLocation>
</comment>
<keyword evidence="2" id="KW-0723">Serine/threonine-protein kinase</keyword>
<evidence type="ECO:0000259" key="13">
    <source>
        <dbReference type="Pfam" id="PF01529"/>
    </source>
</evidence>
<evidence type="ECO:0000256" key="3">
    <source>
        <dbReference type="ARBA" id="ARBA00022679"/>
    </source>
</evidence>
<dbReference type="GO" id="GO:0004674">
    <property type="term" value="F:protein serine/threonine kinase activity"/>
    <property type="evidence" value="ECO:0007669"/>
    <property type="project" value="UniProtKB-KW"/>
</dbReference>
<evidence type="ECO:0000256" key="10">
    <source>
        <dbReference type="ARBA" id="ARBA00047899"/>
    </source>
</evidence>
<dbReference type="EC" id="2.3.1.225" evidence="12"/>
<keyword evidence="7" id="KW-0067">ATP-binding</keyword>
<comment type="caution">
    <text evidence="12">Lacks conserved residue(s) required for the propagation of feature annotation.</text>
</comment>
<evidence type="ECO:0000256" key="4">
    <source>
        <dbReference type="ARBA" id="ARBA00022692"/>
    </source>
</evidence>
<dbReference type="GO" id="GO:0005737">
    <property type="term" value="C:cytoplasm"/>
    <property type="evidence" value="ECO:0007669"/>
    <property type="project" value="TreeGrafter"/>
</dbReference>
<name>A0A8C1NH00_CYPCA</name>
<evidence type="ECO:0000256" key="5">
    <source>
        <dbReference type="ARBA" id="ARBA00022741"/>
    </source>
</evidence>
<keyword evidence="15" id="KW-1185">Reference proteome</keyword>
<dbReference type="Ensembl" id="ENSCCRT00010100601.1">
    <property type="protein sequence ID" value="ENSCCRP00010090712.1"/>
    <property type="gene ID" value="ENSCCRG00010039658.1"/>
</dbReference>
<dbReference type="GO" id="GO:0007346">
    <property type="term" value="P:regulation of mitotic cell cycle"/>
    <property type="evidence" value="ECO:0007669"/>
    <property type="project" value="TreeGrafter"/>
</dbReference>
<evidence type="ECO:0000256" key="9">
    <source>
        <dbReference type="ARBA" id="ARBA00023136"/>
    </source>
</evidence>
<comment type="catalytic activity">
    <reaction evidence="11">
        <text>L-seryl-[protein] + ATP = O-phospho-L-seryl-[protein] + ADP + H(+)</text>
        <dbReference type="Rhea" id="RHEA:17989"/>
        <dbReference type="Rhea" id="RHEA-COMP:9863"/>
        <dbReference type="Rhea" id="RHEA-COMP:11604"/>
        <dbReference type="ChEBI" id="CHEBI:15378"/>
        <dbReference type="ChEBI" id="CHEBI:29999"/>
        <dbReference type="ChEBI" id="CHEBI:30616"/>
        <dbReference type="ChEBI" id="CHEBI:83421"/>
        <dbReference type="ChEBI" id="CHEBI:456216"/>
        <dbReference type="EC" id="2.7.11.1"/>
    </reaction>
</comment>
<dbReference type="AlphaFoldDB" id="A0A8C1NH00"/>
<evidence type="ECO:0000313" key="14">
    <source>
        <dbReference type="Ensembl" id="ENSCCRP00010090712.1"/>
    </source>
</evidence>
<reference evidence="14" key="2">
    <citation type="submission" date="2025-09" db="UniProtKB">
        <authorList>
            <consortium name="Ensembl"/>
        </authorList>
    </citation>
    <scope>IDENTIFICATION</scope>
</reference>
<keyword evidence="6" id="KW-0418">Kinase</keyword>
<comment type="domain">
    <text evidence="12">The DHHC domain is required for palmitoyltransferase activity.</text>
</comment>
<dbReference type="GO" id="GO:0016020">
    <property type="term" value="C:membrane"/>
    <property type="evidence" value="ECO:0007669"/>
    <property type="project" value="UniProtKB-SubCell"/>
</dbReference>
<dbReference type="PANTHER" id="PTHR22984:SF11">
    <property type="entry name" value="AURORA KINASE-RELATED"/>
    <property type="match status" value="1"/>
</dbReference>
<dbReference type="GO" id="GO:0043066">
    <property type="term" value="P:negative regulation of apoptotic process"/>
    <property type="evidence" value="ECO:0007669"/>
    <property type="project" value="TreeGrafter"/>
</dbReference>
<keyword evidence="5" id="KW-0547">Nucleotide-binding</keyword>
<comment type="catalytic activity">
    <reaction evidence="10">
        <text>L-threonyl-[protein] + ATP = O-phospho-L-threonyl-[protein] + ADP + H(+)</text>
        <dbReference type="Rhea" id="RHEA:46608"/>
        <dbReference type="Rhea" id="RHEA-COMP:11060"/>
        <dbReference type="Rhea" id="RHEA-COMP:11605"/>
        <dbReference type="ChEBI" id="CHEBI:15378"/>
        <dbReference type="ChEBI" id="CHEBI:30013"/>
        <dbReference type="ChEBI" id="CHEBI:30616"/>
        <dbReference type="ChEBI" id="CHEBI:61977"/>
        <dbReference type="ChEBI" id="CHEBI:456216"/>
        <dbReference type="EC" id="2.7.11.1"/>
    </reaction>
</comment>
<evidence type="ECO:0000256" key="7">
    <source>
        <dbReference type="ARBA" id="ARBA00022840"/>
    </source>
</evidence>
<dbReference type="InterPro" id="IPR051138">
    <property type="entry name" value="PIM_Ser/Thr_kinase"/>
</dbReference>
<dbReference type="GO" id="GO:0005524">
    <property type="term" value="F:ATP binding"/>
    <property type="evidence" value="ECO:0007669"/>
    <property type="project" value="UniProtKB-KW"/>
</dbReference>
<keyword evidence="12" id="KW-0012">Acyltransferase</keyword>
<dbReference type="Proteomes" id="UP000694427">
    <property type="component" value="Unplaced"/>
</dbReference>
<dbReference type="Pfam" id="PF01529">
    <property type="entry name" value="DHHC"/>
    <property type="match status" value="1"/>
</dbReference>
<dbReference type="InterPro" id="IPR001594">
    <property type="entry name" value="Palmitoyltrfase_DHHC"/>
</dbReference>
<keyword evidence="3 12" id="KW-0808">Transferase</keyword>
<evidence type="ECO:0000256" key="2">
    <source>
        <dbReference type="ARBA" id="ARBA00022527"/>
    </source>
</evidence>
<proteinExistence type="inferred from homology"/>
<keyword evidence="8 12" id="KW-1133">Transmembrane helix</keyword>
<protein>
    <recommendedName>
        <fullName evidence="12">Palmitoyltransferase</fullName>
        <ecNumber evidence="12">2.3.1.225</ecNumber>
    </recommendedName>
</protein>
<accession>A0A8C1NH00</accession>
<evidence type="ECO:0000256" key="12">
    <source>
        <dbReference type="RuleBase" id="RU079119"/>
    </source>
</evidence>
<organism evidence="14 15">
    <name type="scientific">Cyprinus carpio</name>
    <name type="common">Common carp</name>
    <dbReference type="NCBI Taxonomy" id="7962"/>
    <lineage>
        <taxon>Eukaryota</taxon>
        <taxon>Metazoa</taxon>
        <taxon>Chordata</taxon>
        <taxon>Craniata</taxon>
        <taxon>Vertebrata</taxon>
        <taxon>Euteleostomi</taxon>
        <taxon>Actinopterygii</taxon>
        <taxon>Neopterygii</taxon>
        <taxon>Teleostei</taxon>
        <taxon>Ostariophysi</taxon>
        <taxon>Cypriniformes</taxon>
        <taxon>Cyprinidae</taxon>
        <taxon>Cyprininae</taxon>
        <taxon>Cyprinus</taxon>
    </lineage>
</organism>
<dbReference type="GO" id="GO:0019706">
    <property type="term" value="F:protein-cysteine S-palmitoyltransferase activity"/>
    <property type="evidence" value="ECO:0007669"/>
    <property type="project" value="UniProtKB-EC"/>
</dbReference>
<evidence type="ECO:0000256" key="8">
    <source>
        <dbReference type="ARBA" id="ARBA00022989"/>
    </source>
</evidence>
<dbReference type="PROSITE" id="PS50216">
    <property type="entry name" value="DHHC"/>
    <property type="match status" value="1"/>
</dbReference>
<comment type="similarity">
    <text evidence="12">Belongs to the DHHC palmitoyltransferase family.</text>
</comment>
<dbReference type="Gene3D" id="3.30.200.20">
    <property type="entry name" value="Phosphorylase Kinase, domain 1"/>
    <property type="match status" value="1"/>
</dbReference>
<keyword evidence="4 12" id="KW-0812">Transmembrane</keyword>
<evidence type="ECO:0000256" key="1">
    <source>
        <dbReference type="ARBA" id="ARBA00004141"/>
    </source>
</evidence>
<evidence type="ECO:0000256" key="6">
    <source>
        <dbReference type="ARBA" id="ARBA00022777"/>
    </source>
</evidence>
<dbReference type="PANTHER" id="PTHR22984">
    <property type="entry name" value="SERINE/THREONINE-PROTEIN KINASE PIM"/>
    <property type="match status" value="1"/>
</dbReference>
<feature type="domain" description="Palmitoyltransferase DHHC" evidence="13">
    <location>
        <begin position="21"/>
        <end position="86"/>
    </location>
</feature>
<sequence>MWLLFIITPTLCNKCLICTGVCNRCVQRFDHHCVWVNNCIGAQNTRYFLLYLLSVCAMAGNIAVLTADMLLQAVLRTGLLHSHYIDEQGEQQHAGPLIIIQPGHLEPLPLEVALLILVNKGPRVPHIIQLWNWQDQPEHYIMVLECPSPGKDLWGFLEVCGGTLVEDIA</sequence>
<keyword evidence="9 12" id="KW-0472">Membrane</keyword>
<comment type="catalytic activity">
    <reaction evidence="12">
        <text>L-cysteinyl-[protein] + hexadecanoyl-CoA = S-hexadecanoyl-L-cysteinyl-[protein] + CoA</text>
        <dbReference type="Rhea" id="RHEA:36683"/>
        <dbReference type="Rhea" id="RHEA-COMP:10131"/>
        <dbReference type="Rhea" id="RHEA-COMP:11032"/>
        <dbReference type="ChEBI" id="CHEBI:29950"/>
        <dbReference type="ChEBI" id="CHEBI:57287"/>
        <dbReference type="ChEBI" id="CHEBI:57379"/>
        <dbReference type="ChEBI" id="CHEBI:74151"/>
        <dbReference type="EC" id="2.3.1.225"/>
    </reaction>
</comment>